<accession>A0A6A2ZFJ6</accession>
<evidence type="ECO:0000313" key="4">
    <source>
        <dbReference type="Proteomes" id="UP000436088"/>
    </source>
</evidence>
<reference evidence="3" key="1">
    <citation type="submission" date="2019-09" db="EMBL/GenBank/DDBJ databases">
        <title>Draft genome information of white flower Hibiscus syriacus.</title>
        <authorList>
            <person name="Kim Y.-M."/>
        </authorList>
    </citation>
    <scope>NUCLEOTIDE SEQUENCE [LARGE SCALE GENOMIC DNA]</scope>
    <source>
        <strain evidence="3">YM2019G1</strain>
    </source>
</reference>
<dbReference type="Pfam" id="PF17862">
    <property type="entry name" value="AAA_lid_3"/>
    <property type="match status" value="1"/>
</dbReference>
<dbReference type="InterPro" id="IPR041569">
    <property type="entry name" value="AAA_lid_3"/>
</dbReference>
<evidence type="ECO:0000259" key="2">
    <source>
        <dbReference type="Pfam" id="PF17862"/>
    </source>
</evidence>
<dbReference type="PANTHER" id="PTHR23074">
    <property type="entry name" value="AAA DOMAIN-CONTAINING"/>
    <property type="match status" value="1"/>
</dbReference>
<dbReference type="SUPFAM" id="SSF52540">
    <property type="entry name" value="P-loop containing nucleoside triphosphate hydrolases"/>
    <property type="match status" value="1"/>
</dbReference>
<sequence length="177" mass="19896">MVRCLLDLVRAYAPSTIFIDEIDSLCNARGASGEHESSRRVKSELLVHVDGVNNTGTNEDGSRKIVMVLEATRKHIYIPLPNFESREELNRINLKTVEVATDVDIDEVARRIEGYSGDDLTNVCPDASLNGMRRKIVGKTRDEIKNMSKDEISNDPVAMCDFEDVAEDGYRIEQNHN</sequence>
<dbReference type="InterPro" id="IPR050304">
    <property type="entry name" value="MT-severing_AAA_ATPase"/>
</dbReference>
<dbReference type="GO" id="GO:0051013">
    <property type="term" value="P:microtubule severing"/>
    <property type="evidence" value="ECO:0007669"/>
    <property type="project" value="TreeGrafter"/>
</dbReference>
<organism evidence="3 4">
    <name type="scientific">Hibiscus syriacus</name>
    <name type="common">Rose of Sharon</name>
    <dbReference type="NCBI Taxonomy" id="106335"/>
    <lineage>
        <taxon>Eukaryota</taxon>
        <taxon>Viridiplantae</taxon>
        <taxon>Streptophyta</taxon>
        <taxon>Embryophyta</taxon>
        <taxon>Tracheophyta</taxon>
        <taxon>Spermatophyta</taxon>
        <taxon>Magnoliopsida</taxon>
        <taxon>eudicotyledons</taxon>
        <taxon>Gunneridae</taxon>
        <taxon>Pentapetalae</taxon>
        <taxon>rosids</taxon>
        <taxon>malvids</taxon>
        <taxon>Malvales</taxon>
        <taxon>Malvaceae</taxon>
        <taxon>Malvoideae</taxon>
        <taxon>Hibiscus</taxon>
    </lineage>
</organism>
<comment type="caution">
    <text evidence="3">The sequence shown here is derived from an EMBL/GenBank/DDBJ whole genome shotgun (WGS) entry which is preliminary data.</text>
</comment>
<dbReference type="GO" id="GO:0005524">
    <property type="term" value="F:ATP binding"/>
    <property type="evidence" value="ECO:0007669"/>
    <property type="project" value="InterPro"/>
</dbReference>
<dbReference type="PANTHER" id="PTHR23074:SF19">
    <property type="entry name" value="KATANIN P60 ATPASE-CONTAINING SUBUNIT A1"/>
    <property type="match status" value="1"/>
</dbReference>
<keyword evidence="4" id="KW-1185">Reference proteome</keyword>
<dbReference type="GO" id="GO:0016887">
    <property type="term" value="F:ATP hydrolysis activity"/>
    <property type="evidence" value="ECO:0007669"/>
    <property type="project" value="InterPro"/>
</dbReference>
<dbReference type="FunFam" id="1.10.8.60:FF:000055">
    <property type="entry name" value="Katanin p60 ATPase-containing subunit A1"/>
    <property type="match status" value="1"/>
</dbReference>
<name>A0A6A2ZFJ6_HIBSY</name>
<feature type="domain" description="AAA ATPase AAA+ lid" evidence="2">
    <location>
        <begin position="102"/>
        <end position="139"/>
    </location>
</feature>
<dbReference type="InterPro" id="IPR003959">
    <property type="entry name" value="ATPase_AAA_core"/>
</dbReference>
<evidence type="ECO:0000259" key="1">
    <source>
        <dbReference type="Pfam" id="PF00004"/>
    </source>
</evidence>
<gene>
    <name evidence="3" type="ORF">F3Y22_tig00110895pilonHSYRG00510</name>
</gene>
<dbReference type="Pfam" id="PF00004">
    <property type="entry name" value="AAA"/>
    <property type="match status" value="1"/>
</dbReference>
<feature type="domain" description="ATPase AAA-type core" evidence="1">
    <location>
        <begin position="2"/>
        <end position="74"/>
    </location>
</feature>
<proteinExistence type="predicted"/>
<protein>
    <submittedName>
        <fullName evidence="3">Katanin p60 ATPase-containing subunit A1</fullName>
    </submittedName>
</protein>
<dbReference type="Proteomes" id="UP000436088">
    <property type="component" value="Unassembled WGS sequence"/>
</dbReference>
<dbReference type="InterPro" id="IPR027417">
    <property type="entry name" value="P-loop_NTPase"/>
</dbReference>
<dbReference type="Gene3D" id="1.10.8.60">
    <property type="match status" value="1"/>
</dbReference>
<dbReference type="AlphaFoldDB" id="A0A6A2ZFJ6"/>
<evidence type="ECO:0000313" key="3">
    <source>
        <dbReference type="EMBL" id="KAE8690463.1"/>
    </source>
</evidence>
<dbReference type="Gene3D" id="3.40.50.300">
    <property type="entry name" value="P-loop containing nucleotide triphosphate hydrolases"/>
    <property type="match status" value="1"/>
</dbReference>
<dbReference type="EMBL" id="VEPZ02001152">
    <property type="protein sequence ID" value="KAE8690463.1"/>
    <property type="molecule type" value="Genomic_DNA"/>
</dbReference>
<dbReference type="GO" id="GO:0015630">
    <property type="term" value="C:microtubule cytoskeleton"/>
    <property type="evidence" value="ECO:0007669"/>
    <property type="project" value="TreeGrafter"/>
</dbReference>